<evidence type="ECO:0000313" key="4">
    <source>
        <dbReference type="Proteomes" id="UP000050497"/>
    </source>
</evidence>
<keyword evidence="5" id="KW-1185">Reference proteome</keyword>
<keyword evidence="1" id="KW-0472">Membrane</keyword>
<proteinExistence type="predicted"/>
<sequence>MTAYIFSRTNLISTAVFAVIYGGIMLLLGNTPNEVLTSVAVAAPLYGVLMGLWNAWRASRDGGG</sequence>
<evidence type="ECO:0000313" key="5">
    <source>
        <dbReference type="Proteomes" id="UP000182800"/>
    </source>
</evidence>
<name>A0A0P7X6W4_9HYPH</name>
<reference evidence="3 5" key="2">
    <citation type="submission" date="2016-08" db="EMBL/GenBank/DDBJ databases">
        <authorList>
            <person name="Varghese N."/>
            <person name="Submissions Spin"/>
        </authorList>
    </citation>
    <scope>NUCLEOTIDE SEQUENCE [LARGE SCALE GENOMIC DNA]</scope>
    <source>
        <strain evidence="3 5">HL-109</strain>
    </source>
</reference>
<dbReference type="STRING" id="1653334.GA0071312_0931"/>
<dbReference type="AlphaFoldDB" id="A0A0P7X6W4"/>
<evidence type="ECO:0000313" key="2">
    <source>
        <dbReference type="EMBL" id="KPQ10785.1"/>
    </source>
</evidence>
<dbReference type="RefSeq" id="WP_074443782.1">
    <property type="nucleotide sequence ID" value="NZ_FMBM01000001.1"/>
</dbReference>
<protein>
    <submittedName>
        <fullName evidence="2">Uncharacterized protein</fullName>
    </submittedName>
</protein>
<dbReference type="Proteomes" id="UP000182800">
    <property type="component" value="Unassembled WGS sequence"/>
</dbReference>
<reference evidence="2 4" key="1">
    <citation type="submission" date="2015-09" db="EMBL/GenBank/DDBJ databases">
        <title>Identification and resolution of microdiversity through metagenomic sequencing of parallel consortia.</title>
        <authorList>
            <person name="Nelson W.C."/>
            <person name="Romine M.F."/>
            <person name="Lindemann S.R."/>
        </authorList>
    </citation>
    <scope>NUCLEOTIDE SEQUENCE [LARGE SCALE GENOMIC DNA]</scope>
    <source>
        <strain evidence="2">HL-109</strain>
    </source>
</reference>
<evidence type="ECO:0000313" key="3">
    <source>
        <dbReference type="EMBL" id="SCC79510.1"/>
    </source>
</evidence>
<organism evidence="2 4">
    <name type="scientific">Saliniramus fredricksonii</name>
    <dbReference type="NCBI Taxonomy" id="1653334"/>
    <lineage>
        <taxon>Bacteria</taxon>
        <taxon>Pseudomonadati</taxon>
        <taxon>Pseudomonadota</taxon>
        <taxon>Alphaproteobacteria</taxon>
        <taxon>Hyphomicrobiales</taxon>
        <taxon>Salinarimonadaceae</taxon>
        <taxon>Saliniramus</taxon>
    </lineage>
</organism>
<accession>A0A0P7X6W4</accession>
<dbReference type="EMBL" id="FMBM01000001">
    <property type="protein sequence ID" value="SCC79510.1"/>
    <property type="molecule type" value="Genomic_DNA"/>
</dbReference>
<feature type="transmembrane region" description="Helical" evidence="1">
    <location>
        <begin position="12"/>
        <end position="29"/>
    </location>
</feature>
<evidence type="ECO:0000256" key="1">
    <source>
        <dbReference type="SAM" id="Phobius"/>
    </source>
</evidence>
<comment type="caution">
    <text evidence="2">The sequence shown here is derived from an EMBL/GenBank/DDBJ whole genome shotgun (WGS) entry which is preliminary data.</text>
</comment>
<dbReference type="Proteomes" id="UP000050497">
    <property type="component" value="Unassembled WGS sequence"/>
</dbReference>
<keyword evidence="1" id="KW-0812">Transmembrane</keyword>
<keyword evidence="1" id="KW-1133">Transmembrane helix</keyword>
<gene>
    <name evidence="3" type="ORF">GA0071312_0931</name>
    <name evidence="2" type="ORF">HLUCCO17_10035</name>
</gene>
<feature type="transmembrane region" description="Helical" evidence="1">
    <location>
        <begin position="35"/>
        <end position="56"/>
    </location>
</feature>
<dbReference type="EMBL" id="LJSX01000013">
    <property type="protein sequence ID" value="KPQ10785.1"/>
    <property type="molecule type" value="Genomic_DNA"/>
</dbReference>